<accession>A0A077KAZ0</accession>
<dbReference type="EMBL" id="AP014629">
    <property type="protein sequence ID" value="BAP28908.1"/>
    <property type="molecule type" value="Genomic_DNA"/>
</dbReference>
<keyword evidence="2" id="KW-1185">Reference proteome</keyword>
<protein>
    <submittedName>
        <fullName evidence="1">Uncharacterized protein</fullName>
    </submittedName>
</protein>
<reference evidence="1 2" key="1">
    <citation type="journal article" date="2015" name="Arch. Virol.">
        <title>Full-genome sequence of a novel myovirus, GF-2, infecting Edwardsiella tarda: comparison with other Edwardsiella myoviral genomes.</title>
        <authorList>
            <person name="Yasuike M."/>
            <person name="Nishiki I."/>
            <person name="Iwasaki Y."/>
            <person name="Nakamura Y."/>
            <person name="Fujiwara A."/>
            <person name="Sugaya E."/>
            <person name="Kawato Y."/>
            <person name="Nagai S."/>
            <person name="Kobayashi T."/>
            <person name="Ototake M."/>
            <person name="Nakai T."/>
        </authorList>
    </citation>
    <scope>NUCLEOTIDE SEQUENCE [LARGE SCALE GENOMIC DNA]</scope>
</reference>
<dbReference type="RefSeq" id="YP_009126640.1">
    <property type="nucleotide sequence ID" value="NC_026611.1"/>
</dbReference>
<evidence type="ECO:0000313" key="2">
    <source>
        <dbReference type="Proteomes" id="UP000202039"/>
    </source>
</evidence>
<proteinExistence type="predicted"/>
<sequence>MITIIDENNLVTEDGVELVAKIFVPHPTLECCHCCYLYDRLSLRCADFSAPCVPYSREDEKLVIFVEKNHETGY</sequence>
<dbReference type="Proteomes" id="UP000202039">
    <property type="component" value="Segment"/>
</dbReference>
<organism evidence="1 2">
    <name type="scientific">Edwardsiella phage GF-2</name>
    <dbReference type="NCBI Taxonomy" id="1537091"/>
    <lineage>
        <taxon>Viruses</taxon>
        <taxon>Duplodnaviria</taxon>
        <taxon>Heunggongvirae</taxon>
        <taxon>Uroviricota</taxon>
        <taxon>Caudoviricetes</taxon>
        <taxon>Gofduovirus</taxon>
        <taxon>Gofduovirus GF2</taxon>
    </lineage>
</organism>
<dbReference type="GeneID" id="23681459"/>
<dbReference type="OrthoDB" id="41136at10239"/>
<name>A0A077KAZ0_9CAUD</name>
<evidence type="ECO:0000313" key="1">
    <source>
        <dbReference type="EMBL" id="BAP28908.1"/>
    </source>
</evidence>
<dbReference type="KEGG" id="vg:23681459"/>